<dbReference type="PANTHER" id="PTHR13799">
    <property type="entry name" value="NGG1 INTERACTING FACTOR 3"/>
    <property type="match status" value="1"/>
</dbReference>
<proteinExistence type="inferred from homology"/>
<feature type="binding site" evidence="4">
    <location>
        <position position="231"/>
    </location>
    <ligand>
        <name>a divalent metal cation</name>
        <dbReference type="ChEBI" id="CHEBI:60240"/>
        <label>1</label>
    </ligand>
</feature>
<dbReference type="SUPFAM" id="SSF102705">
    <property type="entry name" value="NIF3 (NGG1p interacting factor 3)-like"/>
    <property type="match status" value="1"/>
</dbReference>
<dbReference type="OrthoDB" id="1116574at2"/>
<reference evidence="5 6" key="2">
    <citation type="submission" date="2014-10" db="EMBL/GenBank/DDBJ databases">
        <title>Comparative genomics of the Paenibacillus odorifer group.</title>
        <authorList>
            <person name="Tsai Y.-C."/>
            <person name="Martin N."/>
            <person name="Korlach J."/>
            <person name="Wiedmann M."/>
        </authorList>
    </citation>
    <scope>NUCLEOTIDE SEQUENCE [LARGE SCALE GENOMIC DNA]</scope>
    <source>
        <strain evidence="5 6">DSM 18334</strain>
    </source>
</reference>
<name>A0A098M2A4_9BACL</name>
<evidence type="ECO:0000313" key="5">
    <source>
        <dbReference type="EMBL" id="KGE16364.1"/>
    </source>
</evidence>
<keyword evidence="3 4" id="KW-0479">Metal-binding</keyword>
<dbReference type="EMBL" id="JQCR01000003">
    <property type="protein sequence ID" value="KGE16364.1"/>
    <property type="molecule type" value="Genomic_DNA"/>
</dbReference>
<dbReference type="Gene3D" id="3.40.1390.30">
    <property type="entry name" value="NIF3 (NGG1p interacting factor 3)-like"/>
    <property type="match status" value="2"/>
</dbReference>
<evidence type="ECO:0000313" key="6">
    <source>
        <dbReference type="Proteomes" id="UP000029734"/>
    </source>
</evidence>
<sequence>MTILIDDVLNKLMESVGPVGPLATTVDGLKSGDSSSEVKGIVTAFMATQDVIEQAIALGANLLITHEGTFYSHQDTKHTLLNDPVYQVKQKLIDESGIAIYRFHDHLHRYQPDGIMAGLIKELGWEPYINEHQPAAAMVTIPAMTVKEIAEYIKQKLGISFVRIIGDLSMTCTRIGLLAGYRGGGDMCIPLFEKENLDLIISGEGPEWETPEYVRDAHHQGKEKALIILGHAQSEEPGMKHLAKYLEASFLMIPVHFISGKHSFQLV</sequence>
<evidence type="ECO:0000256" key="3">
    <source>
        <dbReference type="ARBA" id="ARBA00022723"/>
    </source>
</evidence>
<dbReference type="InterPro" id="IPR036069">
    <property type="entry name" value="DUF34/NIF3_sf"/>
</dbReference>
<comment type="caution">
    <text evidence="5">The sequence shown here is derived from an EMBL/GenBank/DDBJ whole genome shotgun (WGS) entry which is preliminary data.</text>
</comment>
<keyword evidence="6" id="KW-1185">Reference proteome</keyword>
<dbReference type="STRING" id="268407.PWYN_16600"/>
<comment type="similarity">
    <text evidence="1">Belongs to the GTP cyclohydrolase I type 2/NIF3 family.</text>
</comment>
<dbReference type="Proteomes" id="UP000029734">
    <property type="component" value="Unassembled WGS sequence"/>
</dbReference>
<evidence type="ECO:0000256" key="2">
    <source>
        <dbReference type="ARBA" id="ARBA00022112"/>
    </source>
</evidence>
<dbReference type="AlphaFoldDB" id="A0A098M2A4"/>
<accession>A0A098M2A4</accession>
<reference evidence="5 6" key="1">
    <citation type="submission" date="2014-08" db="EMBL/GenBank/DDBJ databases">
        <authorList>
            <person name="den Bakker H.C."/>
        </authorList>
    </citation>
    <scope>NUCLEOTIDE SEQUENCE [LARGE SCALE GENOMIC DNA]</scope>
    <source>
        <strain evidence="5 6">DSM 18334</strain>
    </source>
</reference>
<feature type="binding site" evidence="4">
    <location>
        <position position="66"/>
    </location>
    <ligand>
        <name>a divalent metal cation</name>
        <dbReference type="ChEBI" id="CHEBI:60240"/>
        <label>1</label>
    </ligand>
</feature>
<dbReference type="GO" id="GO:0005737">
    <property type="term" value="C:cytoplasm"/>
    <property type="evidence" value="ECO:0007669"/>
    <property type="project" value="TreeGrafter"/>
</dbReference>
<dbReference type="PANTHER" id="PTHR13799:SF14">
    <property type="entry name" value="GTP CYCLOHYDROLASE 1 TYPE 2 HOMOLOG"/>
    <property type="match status" value="1"/>
</dbReference>
<dbReference type="GO" id="GO:0046872">
    <property type="term" value="F:metal ion binding"/>
    <property type="evidence" value="ECO:0007669"/>
    <property type="project" value="UniProtKB-KW"/>
</dbReference>
<dbReference type="Pfam" id="PF01784">
    <property type="entry name" value="DUF34_NIF3"/>
    <property type="match status" value="1"/>
</dbReference>
<organism evidence="5 6">
    <name type="scientific">Paenibacillus wynnii</name>
    <dbReference type="NCBI Taxonomy" id="268407"/>
    <lineage>
        <taxon>Bacteria</taxon>
        <taxon>Bacillati</taxon>
        <taxon>Bacillota</taxon>
        <taxon>Bacilli</taxon>
        <taxon>Bacillales</taxon>
        <taxon>Paenibacillaceae</taxon>
        <taxon>Paenibacillus</taxon>
    </lineage>
</organism>
<gene>
    <name evidence="5" type="ORF">PWYN_16600</name>
</gene>
<protein>
    <recommendedName>
        <fullName evidence="2">GTP cyclohydrolase 1 type 2 homolog</fullName>
    </recommendedName>
</protein>
<dbReference type="RefSeq" id="WP_036654119.1">
    <property type="nucleotide sequence ID" value="NZ_JQCR01000003.1"/>
</dbReference>
<feature type="binding site" evidence="4">
    <location>
        <position position="235"/>
    </location>
    <ligand>
        <name>a divalent metal cation</name>
        <dbReference type="ChEBI" id="CHEBI:60240"/>
        <label>1</label>
    </ligand>
</feature>
<dbReference type="InterPro" id="IPR002678">
    <property type="entry name" value="DUF34/NIF3"/>
</dbReference>
<evidence type="ECO:0000256" key="4">
    <source>
        <dbReference type="PIRSR" id="PIRSR602678-1"/>
    </source>
</evidence>
<evidence type="ECO:0000256" key="1">
    <source>
        <dbReference type="ARBA" id="ARBA00006964"/>
    </source>
</evidence>
<dbReference type="eggNOG" id="COG0327">
    <property type="taxonomic scope" value="Bacteria"/>
</dbReference>